<protein>
    <recommendedName>
        <fullName evidence="4">CASP-like protein</fullName>
    </recommendedName>
</protein>
<comment type="caution">
    <text evidence="2">The sequence shown here is derived from an EMBL/GenBank/DDBJ whole genome shotgun (WGS) entry which is preliminary data.</text>
</comment>
<proteinExistence type="predicted"/>
<organism evidence="2 3">
    <name type="scientific">Brucella pseudogrignonensis</name>
    <dbReference type="NCBI Taxonomy" id="419475"/>
    <lineage>
        <taxon>Bacteria</taxon>
        <taxon>Pseudomonadati</taxon>
        <taxon>Pseudomonadota</taxon>
        <taxon>Alphaproteobacteria</taxon>
        <taxon>Hyphomicrobiales</taxon>
        <taxon>Brucellaceae</taxon>
        <taxon>Brucella/Ochrobactrum group</taxon>
        <taxon>Brucella</taxon>
    </lineage>
</organism>
<name>A0A7Y3WWR3_9HYPH</name>
<keyword evidence="1" id="KW-0472">Membrane</keyword>
<dbReference type="AlphaFoldDB" id="A0A7Y3WWR3"/>
<dbReference type="Proteomes" id="UP000526233">
    <property type="component" value="Unassembled WGS sequence"/>
</dbReference>
<dbReference type="RefSeq" id="WP_171379864.1">
    <property type="nucleotide sequence ID" value="NZ_PKQI01000002.1"/>
</dbReference>
<feature type="transmembrane region" description="Helical" evidence="1">
    <location>
        <begin position="112"/>
        <end position="134"/>
    </location>
</feature>
<sequence>MTEDERADSLEKASIDASVEGLKGLLILNGGACLSLLAFLSAVLASDNMSPRKAKFIAGATDALIYFAIAAGLSVVTCVFAYLANQSYSSHLRWKAQYPNHWRYGNYYTRGGLLSTGLSLGLFFFGVYSIWVHIS</sequence>
<feature type="transmembrane region" description="Helical" evidence="1">
    <location>
        <begin position="24"/>
        <end position="44"/>
    </location>
</feature>
<evidence type="ECO:0000313" key="3">
    <source>
        <dbReference type="Proteomes" id="UP000526233"/>
    </source>
</evidence>
<evidence type="ECO:0000313" key="2">
    <source>
        <dbReference type="EMBL" id="NNV20547.1"/>
    </source>
</evidence>
<feature type="transmembrane region" description="Helical" evidence="1">
    <location>
        <begin position="64"/>
        <end position="84"/>
    </location>
</feature>
<keyword evidence="1" id="KW-0812">Transmembrane</keyword>
<keyword evidence="1" id="KW-1133">Transmembrane helix</keyword>
<gene>
    <name evidence="2" type="ORF">EHE22_08930</name>
</gene>
<accession>A0A7Y3WWR3</accession>
<evidence type="ECO:0008006" key="4">
    <source>
        <dbReference type="Google" id="ProtNLM"/>
    </source>
</evidence>
<reference evidence="2 3" key="1">
    <citation type="submission" date="2018-11" db="EMBL/GenBank/DDBJ databases">
        <title>Genome sequencing and analysis.</title>
        <authorList>
            <person name="Huang Y.-T."/>
        </authorList>
    </citation>
    <scope>NUCLEOTIDE SEQUENCE [LARGE SCALE GENOMIC DNA]</scope>
    <source>
        <strain evidence="2 3">SHIN</strain>
    </source>
</reference>
<evidence type="ECO:0000256" key="1">
    <source>
        <dbReference type="SAM" id="Phobius"/>
    </source>
</evidence>
<dbReference type="EMBL" id="PKQI01000002">
    <property type="protein sequence ID" value="NNV20547.1"/>
    <property type="molecule type" value="Genomic_DNA"/>
</dbReference>